<dbReference type="Gene3D" id="1.10.150.20">
    <property type="entry name" value="5' to 3' exonuclease, C-terminal subdomain"/>
    <property type="match status" value="1"/>
</dbReference>
<dbReference type="InterPro" id="IPR020046">
    <property type="entry name" value="5-3_exonucl_a-hlix_arch_N"/>
</dbReference>
<dbReference type="Pfam" id="PF02739">
    <property type="entry name" value="5_3_exonuc_N"/>
    <property type="match status" value="1"/>
</dbReference>
<protein>
    <submittedName>
        <fullName evidence="4">Exo 5'-3' exonuclease (Including N-terminal domain of PolI)</fullName>
    </submittedName>
</protein>
<dbReference type="InterPro" id="IPR036279">
    <property type="entry name" value="5-3_exonuclease_C_sf"/>
</dbReference>
<dbReference type="InterPro" id="IPR002421">
    <property type="entry name" value="5-3_exonuclease"/>
</dbReference>
<feature type="domain" description="5'-3' exonuclease" evidence="3">
    <location>
        <begin position="1"/>
        <end position="241"/>
    </location>
</feature>
<sequence length="270" mass="31033">MSTLIVDADIVAYKLASVSEKPIRWENDVWTLHSDEKDCEIMINDYFHTLKENTECTKIVCAFSDSHNFRTSILPDYKLNRVNTRKPLTLKFCKDYIFNNYNGFKRPSLEADDIIGILATSNIIEGSKIICSEDKDLNQVEGLHFNPTTKEFYKVSPKQADYNFYFQTLTGDQSDNYKGCPSVGEVKATKILSNSKDFWQSVIEAYQANNLTEDDALIQARVAKILKKNDYDFKLKKVILWSPNKKPKPKGIKLILTEPEEERTVFGTKI</sequence>
<dbReference type="SUPFAM" id="SSF88723">
    <property type="entry name" value="PIN domain-like"/>
    <property type="match status" value="1"/>
</dbReference>
<dbReference type="SUPFAM" id="SSF47807">
    <property type="entry name" value="5' to 3' exonuclease, C-terminal subdomain"/>
    <property type="match status" value="1"/>
</dbReference>
<gene>
    <name evidence="4" type="ORF">UFOVP396_35</name>
</gene>
<keyword evidence="2" id="KW-0378">Hydrolase</keyword>
<keyword evidence="4" id="KW-0269">Exonuclease</keyword>
<keyword evidence="1" id="KW-0540">Nuclease</keyword>
<dbReference type="SMART" id="SM00475">
    <property type="entry name" value="53EXOc"/>
    <property type="match status" value="1"/>
</dbReference>
<dbReference type="PANTHER" id="PTHR42646:SF2">
    <property type="entry name" value="5'-3' EXONUCLEASE FAMILY PROTEIN"/>
    <property type="match status" value="1"/>
</dbReference>
<dbReference type="EMBL" id="LR796381">
    <property type="protein sequence ID" value="CAB4140394.1"/>
    <property type="molecule type" value="Genomic_DNA"/>
</dbReference>
<evidence type="ECO:0000256" key="2">
    <source>
        <dbReference type="ARBA" id="ARBA00022801"/>
    </source>
</evidence>
<dbReference type="GO" id="GO:0033567">
    <property type="term" value="P:DNA replication, Okazaki fragment processing"/>
    <property type="evidence" value="ECO:0007669"/>
    <property type="project" value="InterPro"/>
</dbReference>
<dbReference type="GO" id="GO:0003677">
    <property type="term" value="F:DNA binding"/>
    <property type="evidence" value="ECO:0007669"/>
    <property type="project" value="InterPro"/>
</dbReference>
<name>A0A6J5M0U0_9CAUD</name>
<organism evidence="4">
    <name type="scientific">uncultured Caudovirales phage</name>
    <dbReference type="NCBI Taxonomy" id="2100421"/>
    <lineage>
        <taxon>Viruses</taxon>
        <taxon>Duplodnaviria</taxon>
        <taxon>Heunggongvirae</taxon>
        <taxon>Uroviricota</taxon>
        <taxon>Caudoviricetes</taxon>
        <taxon>Peduoviridae</taxon>
        <taxon>Maltschvirus</taxon>
        <taxon>Maltschvirus maltsch</taxon>
    </lineage>
</organism>
<evidence type="ECO:0000259" key="3">
    <source>
        <dbReference type="SMART" id="SM00475"/>
    </source>
</evidence>
<reference evidence="4" key="1">
    <citation type="submission" date="2020-04" db="EMBL/GenBank/DDBJ databases">
        <authorList>
            <person name="Chiriac C."/>
            <person name="Salcher M."/>
            <person name="Ghai R."/>
            <person name="Kavagutti S V."/>
        </authorList>
    </citation>
    <scope>NUCLEOTIDE SEQUENCE</scope>
</reference>
<proteinExistence type="predicted"/>
<dbReference type="Gene3D" id="3.40.50.1010">
    <property type="entry name" value="5'-nuclease"/>
    <property type="match status" value="1"/>
</dbReference>
<dbReference type="GO" id="GO:0017108">
    <property type="term" value="F:5'-flap endonuclease activity"/>
    <property type="evidence" value="ECO:0007669"/>
    <property type="project" value="InterPro"/>
</dbReference>
<dbReference type="InterPro" id="IPR038969">
    <property type="entry name" value="FEN"/>
</dbReference>
<dbReference type="PANTHER" id="PTHR42646">
    <property type="entry name" value="FLAP ENDONUCLEASE XNI"/>
    <property type="match status" value="1"/>
</dbReference>
<evidence type="ECO:0000313" key="4">
    <source>
        <dbReference type="EMBL" id="CAB4140394.1"/>
    </source>
</evidence>
<accession>A0A6J5M0U0</accession>
<evidence type="ECO:0000256" key="1">
    <source>
        <dbReference type="ARBA" id="ARBA00022722"/>
    </source>
</evidence>
<dbReference type="GO" id="GO:0008409">
    <property type="term" value="F:5'-3' exonuclease activity"/>
    <property type="evidence" value="ECO:0007669"/>
    <property type="project" value="InterPro"/>
</dbReference>
<dbReference type="InterPro" id="IPR029060">
    <property type="entry name" value="PIN-like_dom_sf"/>
</dbReference>